<dbReference type="EMBL" id="MBLM01000178">
    <property type="protein sequence ID" value="OHV28463.1"/>
    <property type="molecule type" value="Genomic_DNA"/>
</dbReference>
<name>A0A1S1Q0M3_9ACTN</name>
<organism evidence="2 3">
    <name type="scientific">Parafrankia colletiae</name>
    <dbReference type="NCBI Taxonomy" id="573497"/>
    <lineage>
        <taxon>Bacteria</taxon>
        <taxon>Bacillati</taxon>
        <taxon>Actinomycetota</taxon>
        <taxon>Actinomycetes</taxon>
        <taxon>Frankiales</taxon>
        <taxon>Frankiaceae</taxon>
        <taxon>Parafrankia</taxon>
    </lineage>
</organism>
<proteinExistence type="predicted"/>
<evidence type="ECO:0000313" key="2">
    <source>
        <dbReference type="EMBL" id="OHV28463.1"/>
    </source>
</evidence>
<feature type="region of interest" description="Disordered" evidence="1">
    <location>
        <begin position="88"/>
        <end position="119"/>
    </location>
</feature>
<dbReference type="Proteomes" id="UP000179627">
    <property type="component" value="Unassembled WGS sequence"/>
</dbReference>
<comment type="caution">
    <text evidence="2">The sequence shown here is derived from an EMBL/GenBank/DDBJ whole genome shotgun (WGS) entry which is preliminary data.</text>
</comment>
<keyword evidence="3" id="KW-1185">Reference proteome</keyword>
<protein>
    <submittedName>
        <fullName evidence="2">Uncharacterized protein</fullName>
    </submittedName>
</protein>
<dbReference type="AlphaFoldDB" id="A0A1S1Q0M3"/>
<reference evidence="3" key="1">
    <citation type="submission" date="2016-07" db="EMBL/GenBank/DDBJ databases">
        <title>Sequence Frankia sp. strain CcI1.17.</title>
        <authorList>
            <person name="Ghodhbane-Gtari F."/>
            <person name="Swanson E."/>
            <person name="Gueddou A."/>
            <person name="Morris K."/>
            <person name="Hezbri K."/>
            <person name="Ktari A."/>
            <person name="Nouioui I."/>
            <person name="Abebe-Akele F."/>
            <person name="Simpson S."/>
            <person name="Thomas K."/>
            <person name="Gtari M."/>
            <person name="Tisa L.S."/>
            <person name="Hurst S."/>
        </authorList>
    </citation>
    <scope>NUCLEOTIDE SEQUENCE [LARGE SCALE GENOMIC DNA]</scope>
    <source>
        <strain evidence="3">Cc1.17</strain>
    </source>
</reference>
<sequence length="119" mass="12212">MVTVDAFGDGSPGSIMSARDGILDGLDVTNSLGRFYGATLGFLGFGAFSEAGAPAAVAPAVRVRWAVRWRCRAGRNAPLVASSKCSNGCSDAGEQPRTSAAFHGRKRTSADVETTVSSA</sequence>
<gene>
    <name evidence="2" type="ORF">CC117_30370</name>
</gene>
<evidence type="ECO:0000313" key="3">
    <source>
        <dbReference type="Proteomes" id="UP000179627"/>
    </source>
</evidence>
<evidence type="ECO:0000256" key="1">
    <source>
        <dbReference type="SAM" id="MobiDB-lite"/>
    </source>
</evidence>
<accession>A0A1S1Q0M3</accession>